<dbReference type="eggNOG" id="COG1032">
    <property type="taxonomic scope" value="Bacteria"/>
</dbReference>
<dbReference type="InParanoid" id="A0LG63"/>
<keyword evidence="2" id="KW-0949">S-adenosyl-L-methionine</keyword>
<dbReference type="PROSITE" id="PS51918">
    <property type="entry name" value="RADICAL_SAM"/>
    <property type="match status" value="1"/>
</dbReference>
<feature type="domain" description="Radical SAM core" evidence="6">
    <location>
        <begin position="12"/>
        <end position="245"/>
    </location>
</feature>
<dbReference type="PANTHER" id="PTHR43409:SF4">
    <property type="entry name" value="RADICAL SAM SUPERFAMILY PROTEIN"/>
    <property type="match status" value="1"/>
</dbReference>
<proteinExistence type="predicted"/>
<dbReference type="InterPro" id="IPR013785">
    <property type="entry name" value="Aldolase_TIM"/>
</dbReference>
<sequence>MDGMHYEGTIIRPPSEADSVLLQVTVGCSHNKCTFCGTYKGERFRIKDDATIDADIRYAAGNLSFLHRVFLVDGDALIIPQDRLVRIMRRIREEMPWIRRVGLYGNAKSILRKTPEQLAELRELGLGIVYQGLESGDEQVLREINKGVSLDRMIQSARRVREAGIKLSVMAILGLAGRERSLVHARATGEALTAMDPNYVGVLTLMVLPNTELYARIQRGEFELLSSREMLEELREILRHTTMTRGLFFANHASNYLPLKVRMPGEKERALKTIDDALQGGIHLRPEWMRGL</sequence>
<evidence type="ECO:0000256" key="2">
    <source>
        <dbReference type="ARBA" id="ARBA00022691"/>
    </source>
</evidence>
<dbReference type="KEGG" id="sfu:Sfum_0717"/>
<dbReference type="InterPro" id="IPR058240">
    <property type="entry name" value="rSAM_sf"/>
</dbReference>
<evidence type="ECO:0000256" key="1">
    <source>
        <dbReference type="ARBA" id="ARBA00001966"/>
    </source>
</evidence>
<keyword evidence="4" id="KW-0408">Iron</keyword>
<dbReference type="AlphaFoldDB" id="A0LG63"/>
<dbReference type="SFLD" id="SFLDS00029">
    <property type="entry name" value="Radical_SAM"/>
    <property type="match status" value="1"/>
</dbReference>
<keyword evidence="3" id="KW-0479">Metal-binding</keyword>
<evidence type="ECO:0000256" key="5">
    <source>
        <dbReference type="ARBA" id="ARBA00023014"/>
    </source>
</evidence>
<dbReference type="SMART" id="SM00729">
    <property type="entry name" value="Elp3"/>
    <property type="match status" value="1"/>
</dbReference>
<dbReference type="STRING" id="335543.Sfum_0717"/>
<evidence type="ECO:0000256" key="3">
    <source>
        <dbReference type="ARBA" id="ARBA00022723"/>
    </source>
</evidence>
<dbReference type="HOGENOM" id="CLU_044464_1_0_7"/>
<dbReference type="EMBL" id="CP000478">
    <property type="protein sequence ID" value="ABK16415.1"/>
    <property type="molecule type" value="Genomic_DNA"/>
</dbReference>
<reference evidence="7 8" key="1">
    <citation type="submission" date="2006-10" db="EMBL/GenBank/DDBJ databases">
        <title>Complete sequence of Syntrophobacter fumaroxidans MPOB.</title>
        <authorList>
            <consortium name="US DOE Joint Genome Institute"/>
            <person name="Copeland A."/>
            <person name="Lucas S."/>
            <person name="Lapidus A."/>
            <person name="Barry K."/>
            <person name="Detter J.C."/>
            <person name="Glavina del Rio T."/>
            <person name="Hammon N."/>
            <person name="Israni S."/>
            <person name="Pitluck S."/>
            <person name="Goltsman E.G."/>
            <person name="Martinez M."/>
            <person name="Schmutz J."/>
            <person name="Larimer F."/>
            <person name="Land M."/>
            <person name="Hauser L."/>
            <person name="Kyrpides N."/>
            <person name="Kim E."/>
            <person name="Boone D.R."/>
            <person name="Brockman F."/>
            <person name="Culley D."/>
            <person name="Ferry J."/>
            <person name="Gunsalus R."/>
            <person name="McInerney M.J."/>
            <person name="Morrison M."/>
            <person name="Plugge C."/>
            <person name="Rohlin L."/>
            <person name="Scholten J."/>
            <person name="Sieber J."/>
            <person name="Stams A.J.M."/>
            <person name="Worm P."/>
            <person name="Henstra A.M."/>
            <person name="Richardson P."/>
        </authorList>
    </citation>
    <scope>NUCLEOTIDE SEQUENCE [LARGE SCALE GENOMIC DNA]</scope>
    <source>
        <strain evidence="8">DSM 10017 / MPOB</strain>
    </source>
</reference>
<dbReference type="InterPro" id="IPR007197">
    <property type="entry name" value="rSAM"/>
</dbReference>
<dbReference type="GO" id="GO:0003824">
    <property type="term" value="F:catalytic activity"/>
    <property type="evidence" value="ECO:0007669"/>
    <property type="project" value="InterPro"/>
</dbReference>
<dbReference type="GO" id="GO:0046872">
    <property type="term" value="F:metal ion binding"/>
    <property type="evidence" value="ECO:0007669"/>
    <property type="project" value="UniProtKB-KW"/>
</dbReference>
<dbReference type="PANTHER" id="PTHR43409">
    <property type="entry name" value="ANAEROBIC MAGNESIUM-PROTOPORPHYRIN IX MONOMETHYL ESTER CYCLASE-RELATED"/>
    <property type="match status" value="1"/>
</dbReference>
<name>A0LG63_SYNFM</name>
<evidence type="ECO:0000313" key="8">
    <source>
        <dbReference type="Proteomes" id="UP000001784"/>
    </source>
</evidence>
<comment type="cofactor">
    <cofactor evidence="1">
        <name>[4Fe-4S] cluster</name>
        <dbReference type="ChEBI" id="CHEBI:49883"/>
    </cofactor>
</comment>
<evidence type="ECO:0000256" key="4">
    <source>
        <dbReference type="ARBA" id="ARBA00023004"/>
    </source>
</evidence>
<accession>A0LG63</accession>
<keyword evidence="5" id="KW-0411">Iron-sulfur</keyword>
<dbReference type="SFLD" id="SFLDG01082">
    <property type="entry name" value="B12-binding_domain_containing"/>
    <property type="match status" value="1"/>
</dbReference>
<dbReference type="GO" id="GO:0051536">
    <property type="term" value="F:iron-sulfur cluster binding"/>
    <property type="evidence" value="ECO:0007669"/>
    <property type="project" value="UniProtKB-KW"/>
</dbReference>
<dbReference type="Pfam" id="PF04055">
    <property type="entry name" value="Radical_SAM"/>
    <property type="match status" value="1"/>
</dbReference>
<evidence type="ECO:0000313" key="7">
    <source>
        <dbReference type="EMBL" id="ABK16415.1"/>
    </source>
</evidence>
<dbReference type="SUPFAM" id="SSF102114">
    <property type="entry name" value="Radical SAM enzymes"/>
    <property type="match status" value="1"/>
</dbReference>
<dbReference type="CDD" id="cd01335">
    <property type="entry name" value="Radical_SAM"/>
    <property type="match status" value="1"/>
</dbReference>
<gene>
    <name evidence="7" type="ordered locus">Sfum_0717</name>
</gene>
<protein>
    <submittedName>
        <fullName evidence="7">Radical SAM domain protein</fullName>
    </submittedName>
</protein>
<organism evidence="7 8">
    <name type="scientific">Syntrophobacter fumaroxidans (strain DSM 10017 / MPOB)</name>
    <dbReference type="NCBI Taxonomy" id="335543"/>
    <lineage>
        <taxon>Bacteria</taxon>
        <taxon>Pseudomonadati</taxon>
        <taxon>Thermodesulfobacteriota</taxon>
        <taxon>Syntrophobacteria</taxon>
        <taxon>Syntrophobacterales</taxon>
        <taxon>Syntrophobacteraceae</taxon>
        <taxon>Syntrophobacter</taxon>
    </lineage>
</organism>
<dbReference type="Gene3D" id="3.20.20.70">
    <property type="entry name" value="Aldolase class I"/>
    <property type="match status" value="1"/>
</dbReference>
<dbReference type="InterPro" id="IPR051198">
    <property type="entry name" value="BchE-like"/>
</dbReference>
<dbReference type="Proteomes" id="UP000001784">
    <property type="component" value="Chromosome"/>
</dbReference>
<keyword evidence="8" id="KW-1185">Reference proteome</keyword>
<evidence type="ECO:0000259" key="6">
    <source>
        <dbReference type="PROSITE" id="PS51918"/>
    </source>
</evidence>
<dbReference type="InterPro" id="IPR006638">
    <property type="entry name" value="Elp3/MiaA/NifB-like_rSAM"/>
</dbReference>
<dbReference type="SFLD" id="SFLDG01095">
    <property type="entry name" value="Uncharacterised_Radical_SAM_Su"/>
    <property type="match status" value="1"/>
</dbReference>